<dbReference type="InterPro" id="IPR003439">
    <property type="entry name" value="ABC_transporter-like_ATP-bd"/>
</dbReference>
<protein>
    <submittedName>
        <fullName evidence="12">ABC transporter ATP-binding protein</fullName>
    </submittedName>
</protein>
<keyword evidence="9" id="KW-0472">Membrane</keyword>
<dbReference type="Proteomes" id="UP001652394">
    <property type="component" value="Unassembled WGS sequence"/>
</dbReference>
<keyword evidence="7 12" id="KW-0067">ATP-binding</keyword>
<evidence type="ECO:0000259" key="11">
    <source>
        <dbReference type="PROSITE" id="PS50893"/>
    </source>
</evidence>
<dbReference type="EMBL" id="JAOQJX010000006">
    <property type="protein sequence ID" value="MCU6747180.1"/>
    <property type="molecule type" value="Genomic_DNA"/>
</dbReference>
<gene>
    <name evidence="12" type="ORF">OCV51_05860</name>
</gene>
<keyword evidence="8" id="KW-1278">Translocase</keyword>
<proteinExistence type="inferred from homology"/>
<dbReference type="InterPro" id="IPR050095">
    <property type="entry name" value="ECF_ABC_transporter_ATP-bd"/>
</dbReference>
<keyword evidence="5" id="KW-0677">Repeat</keyword>
<evidence type="ECO:0000256" key="4">
    <source>
        <dbReference type="ARBA" id="ARBA00022475"/>
    </source>
</evidence>
<keyword evidence="4" id="KW-1003">Cell membrane</keyword>
<dbReference type="InterPro" id="IPR017871">
    <property type="entry name" value="ABC_transporter-like_CS"/>
</dbReference>
<feature type="domain" description="ABC transporter" evidence="11">
    <location>
        <begin position="4"/>
        <end position="243"/>
    </location>
</feature>
<evidence type="ECO:0000256" key="2">
    <source>
        <dbReference type="ARBA" id="ARBA00005417"/>
    </source>
</evidence>
<evidence type="ECO:0000256" key="8">
    <source>
        <dbReference type="ARBA" id="ARBA00022967"/>
    </source>
</evidence>
<accession>A0ABT2TA68</accession>
<name>A0ABT2TA68_9FIRM</name>
<reference evidence="12 13" key="1">
    <citation type="journal article" date="2021" name="ISME Commun">
        <title>Automated analysis of genomic sequences facilitates high-throughput and comprehensive description of bacteria.</title>
        <authorList>
            <person name="Hitch T.C.A."/>
        </authorList>
    </citation>
    <scope>NUCLEOTIDE SEQUENCE [LARGE SCALE GENOMIC DNA]</scope>
    <source>
        <strain evidence="12 13">H2_18</strain>
    </source>
</reference>
<evidence type="ECO:0000256" key="3">
    <source>
        <dbReference type="ARBA" id="ARBA00022448"/>
    </source>
</evidence>
<dbReference type="InterPro" id="IPR015856">
    <property type="entry name" value="ABC_transpr_CbiO/EcfA_su"/>
</dbReference>
<dbReference type="RefSeq" id="WP_059066397.1">
    <property type="nucleotide sequence ID" value="NZ_JAOQJX010000006.1"/>
</dbReference>
<evidence type="ECO:0000256" key="7">
    <source>
        <dbReference type="ARBA" id="ARBA00022840"/>
    </source>
</evidence>
<keyword evidence="3" id="KW-0813">Transport</keyword>
<evidence type="ECO:0000256" key="9">
    <source>
        <dbReference type="ARBA" id="ARBA00023136"/>
    </source>
</evidence>
<organism evidence="12 13">
    <name type="scientific">Faecalicatena acetigenes</name>
    <dbReference type="NCBI Taxonomy" id="2981790"/>
    <lineage>
        <taxon>Bacteria</taxon>
        <taxon>Bacillati</taxon>
        <taxon>Bacillota</taxon>
        <taxon>Clostridia</taxon>
        <taxon>Lachnospirales</taxon>
        <taxon>Lachnospiraceae</taxon>
        <taxon>Faecalicatena</taxon>
    </lineage>
</organism>
<dbReference type="Gene3D" id="3.40.50.300">
    <property type="entry name" value="P-loop containing nucleotide triphosphate hydrolases"/>
    <property type="match status" value="2"/>
</dbReference>
<evidence type="ECO:0000313" key="13">
    <source>
        <dbReference type="Proteomes" id="UP001652394"/>
    </source>
</evidence>
<comment type="subcellular location">
    <subcellularLocation>
        <location evidence="1">Cell membrane</location>
        <topology evidence="1">Peripheral membrane protein</topology>
    </subcellularLocation>
</comment>
<dbReference type="InterPro" id="IPR027417">
    <property type="entry name" value="P-loop_NTPase"/>
</dbReference>
<evidence type="ECO:0000256" key="10">
    <source>
        <dbReference type="ARBA" id="ARBA00025157"/>
    </source>
</evidence>
<dbReference type="CDD" id="cd03225">
    <property type="entry name" value="ABC_cobalt_CbiO_domain1"/>
    <property type="match status" value="1"/>
</dbReference>
<comment type="caution">
    <text evidence="12">The sequence shown here is derived from an EMBL/GenBank/DDBJ whole genome shotgun (WGS) entry which is preliminary data.</text>
</comment>
<dbReference type="Pfam" id="PF00005">
    <property type="entry name" value="ABC_tran"/>
    <property type="match status" value="2"/>
</dbReference>
<dbReference type="PROSITE" id="PS00211">
    <property type="entry name" value="ABC_TRANSPORTER_1"/>
    <property type="match status" value="1"/>
</dbReference>
<comment type="similarity">
    <text evidence="2">Belongs to the ABC transporter superfamily.</text>
</comment>
<dbReference type="PROSITE" id="PS50893">
    <property type="entry name" value="ABC_TRANSPORTER_2"/>
    <property type="match status" value="2"/>
</dbReference>
<sequence length="491" mass="55526">MEGINFERVSFKYQNSLVNSLKNIDFKIRKGETLLLTGKSGCGKTTLTRTINGLIPKFYEGTLTGKILIDGRNIENLESYELADFVGMVFQDPRTQFFTTETVSELAFGCENLQFPSKIIKKRVGEAFSLLYIEDLRDRSIFSLSSGEKQKIAIASICAVDPEIYVFDEPSANLDMSSTMNLAKVIKKLKDMGKTILISEHRVYYLRDIVDRVLYMDSGEIAEETTFEEALLLQDEEIRRRGLRLFDISDLKVSDRLRKRDRREKILYEVEGVSVKLGGKKILDNINLKVDSNKSGIVGIIGANGTGKTTLAKAACGIIKKQTGKVKLNGKKLSAKECLKKSYFVMQEVDYQLFAESVHDEMILGRKQSEELEEKIEKSLEKLNLKAVTEQHPMSLSGGQKQRVSIAVASIDEAKIVFFDEPTSGLDGENMRKVSRILKDLSEEKLVFVISHDIEFIVDICDRVVCLRDGKVFEDFILDSRNVRKLKSLLE</sequence>
<evidence type="ECO:0000313" key="12">
    <source>
        <dbReference type="EMBL" id="MCU6747180.1"/>
    </source>
</evidence>
<dbReference type="GO" id="GO:0005524">
    <property type="term" value="F:ATP binding"/>
    <property type="evidence" value="ECO:0007669"/>
    <property type="project" value="UniProtKB-KW"/>
</dbReference>
<dbReference type="InterPro" id="IPR003593">
    <property type="entry name" value="AAA+_ATPase"/>
</dbReference>
<keyword evidence="6" id="KW-0547">Nucleotide-binding</keyword>
<dbReference type="PANTHER" id="PTHR43553:SF23">
    <property type="entry name" value="ABC TRANSPORTER ATP-BINDING COMPONENT"/>
    <property type="match status" value="1"/>
</dbReference>
<keyword evidence="13" id="KW-1185">Reference proteome</keyword>
<evidence type="ECO:0000256" key="1">
    <source>
        <dbReference type="ARBA" id="ARBA00004202"/>
    </source>
</evidence>
<feature type="domain" description="ABC transporter" evidence="11">
    <location>
        <begin position="268"/>
        <end position="489"/>
    </location>
</feature>
<evidence type="ECO:0000256" key="5">
    <source>
        <dbReference type="ARBA" id="ARBA00022737"/>
    </source>
</evidence>
<dbReference type="PANTHER" id="PTHR43553">
    <property type="entry name" value="HEAVY METAL TRANSPORTER"/>
    <property type="match status" value="1"/>
</dbReference>
<evidence type="ECO:0000256" key="6">
    <source>
        <dbReference type="ARBA" id="ARBA00022741"/>
    </source>
</evidence>
<dbReference type="SMART" id="SM00382">
    <property type="entry name" value="AAA"/>
    <property type="match status" value="2"/>
</dbReference>
<comment type="function">
    <text evidence="10">Probably part of an ABC transporter complex. Responsible for energy coupling to the transport system.</text>
</comment>
<dbReference type="SUPFAM" id="SSF52540">
    <property type="entry name" value="P-loop containing nucleoside triphosphate hydrolases"/>
    <property type="match status" value="2"/>
</dbReference>